<feature type="transmembrane region" description="Helical" evidence="6">
    <location>
        <begin position="181"/>
        <end position="204"/>
    </location>
</feature>
<dbReference type="PANTHER" id="PTHR43791:SF32">
    <property type="entry name" value="MAJOR FACILITATOR SUPERFAMILY (MFS) PROFILE DOMAIN-CONTAINING PROTEIN"/>
    <property type="match status" value="1"/>
</dbReference>
<evidence type="ECO:0000256" key="2">
    <source>
        <dbReference type="ARBA" id="ARBA00022448"/>
    </source>
</evidence>
<evidence type="ECO:0000256" key="1">
    <source>
        <dbReference type="ARBA" id="ARBA00004141"/>
    </source>
</evidence>
<dbReference type="Gene3D" id="1.20.1250.20">
    <property type="entry name" value="MFS general substrate transporter like domains"/>
    <property type="match status" value="2"/>
</dbReference>
<dbReference type="GO" id="GO:0022857">
    <property type="term" value="F:transmembrane transporter activity"/>
    <property type="evidence" value="ECO:0007669"/>
    <property type="project" value="InterPro"/>
</dbReference>
<dbReference type="PANTHER" id="PTHR43791">
    <property type="entry name" value="PERMEASE-RELATED"/>
    <property type="match status" value="1"/>
</dbReference>
<feature type="transmembrane region" description="Helical" evidence="6">
    <location>
        <begin position="216"/>
        <end position="236"/>
    </location>
</feature>
<organism evidence="8 9">
    <name type="scientific">Cytospora leucostoma</name>
    <dbReference type="NCBI Taxonomy" id="1230097"/>
    <lineage>
        <taxon>Eukaryota</taxon>
        <taxon>Fungi</taxon>
        <taxon>Dikarya</taxon>
        <taxon>Ascomycota</taxon>
        <taxon>Pezizomycotina</taxon>
        <taxon>Sordariomycetes</taxon>
        <taxon>Sordariomycetidae</taxon>
        <taxon>Diaporthales</taxon>
        <taxon>Cytosporaceae</taxon>
        <taxon>Cytospora</taxon>
    </lineage>
</organism>
<keyword evidence="3 6" id="KW-0812">Transmembrane</keyword>
<feature type="transmembrane region" description="Helical" evidence="6">
    <location>
        <begin position="448"/>
        <end position="476"/>
    </location>
</feature>
<dbReference type="InParanoid" id="A0A423WVD8"/>
<evidence type="ECO:0000256" key="3">
    <source>
        <dbReference type="ARBA" id="ARBA00022692"/>
    </source>
</evidence>
<accession>A0A423WVD8</accession>
<feature type="domain" description="Major facilitator superfamily (MFS) profile" evidence="7">
    <location>
        <begin position="55"/>
        <end position="481"/>
    </location>
</feature>
<dbReference type="GO" id="GO:0016020">
    <property type="term" value="C:membrane"/>
    <property type="evidence" value="ECO:0007669"/>
    <property type="project" value="UniProtKB-SubCell"/>
</dbReference>
<comment type="subcellular location">
    <subcellularLocation>
        <location evidence="1">Membrane</location>
        <topology evidence="1">Multi-pass membrane protein</topology>
    </subcellularLocation>
</comment>
<dbReference type="InterPro" id="IPR020846">
    <property type="entry name" value="MFS_dom"/>
</dbReference>
<reference evidence="8 9" key="1">
    <citation type="submission" date="2015-09" db="EMBL/GenBank/DDBJ databases">
        <title>Host preference determinants of Valsa canker pathogens revealed by comparative genomics.</title>
        <authorList>
            <person name="Yin Z."/>
            <person name="Huang L."/>
        </authorList>
    </citation>
    <scope>NUCLEOTIDE SEQUENCE [LARGE SCALE GENOMIC DNA]</scope>
    <source>
        <strain evidence="8 9">SXYLt</strain>
    </source>
</reference>
<keyword evidence="2" id="KW-0813">Transport</keyword>
<gene>
    <name evidence="8" type="ORF">VPNG_07091</name>
</gene>
<evidence type="ECO:0000259" key="7">
    <source>
        <dbReference type="PROSITE" id="PS50850"/>
    </source>
</evidence>
<protein>
    <recommendedName>
        <fullName evidence="7">Major facilitator superfamily (MFS) profile domain-containing protein</fullName>
    </recommendedName>
</protein>
<evidence type="ECO:0000256" key="4">
    <source>
        <dbReference type="ARBA" id="ARBA00022989"/>
    </source>
</evidence>
<dbReference type="InterPro" id="IPR011701">
    <property type="entry name" value="MFS"/>
</dbReference>
<evidence type="ECO:0000256" key="5">
    <source>
        <dbReference type="ARBA" id="ARBA00023136"/>
    </source>
</evidence>
<comment type="caution">
    <text evidence="8">The sequence shown here is derived from an EMBL/GenBank/DDBJ whole genome shotgun (WGS) entry which is preliminary data.</text>
</comment>
<dbReference type="SUPFAM" id="SSF103473">
    <property type="entry name" value="MFS general substrate transporter"/>
    <property type="match status" value="1"/>
</dbReference>
<keyword evidence="5 6" id="KW-0472">Membrane</keyword>
<feature type="transmembrane region" description="Helical" evidence="6">
    <location>
        <begin position="295"/>
        <end position="312"/>
    </location>
</feature>
<proteinExistence type="predicted"/>
<dbReference type="AlphaFoldDB" id="A0A423WVD8"/>
<feature type="transmembrane region" description="Helical" evidence="6">
    <location>
        <begin position="332"/>
        <end position="352"/>
    </location>
</feature>
<evidence type="ECO:0000313" key="8">
    <source>
        <dbReference type="EMBL" id="ROW07504.1"/>
    </source>
</evidence>
<feature type="transmembrane region" description="Helical" evidence="6">
    <location>
        <begin position="88"/>
        <end position="106"/>
    </location>
</feature>
<feature type="transmembrane region" description="Helical" evidence="6">
    <location>
        <begin position="151"/>
        <end position="169"/>
    </location>
</feature>
<keyword evidence="9" id="KW-1185">Reference proteome</keyword>
<name>A0A423WVD8_9PEZI</name>
<feature type="transmembrane region" description="Helical" evidence="6">
    <location>
        <begin position="388"/>
        <end position="409"/>
    </location>
</feature>
<feature type="transmembrane region" description="Helical" evidence="6">
    <location>
        <begin position="51"/>
        <end position="68"/>
    </location>
</feature>
<dbReference type="Proteomes" id="UP000285146">
    <property type="component" value="Unassembled WGS sequence"/>
</dbReference>
<dbReference type="OrthoDB" id="2985014at2759"/>
<dbReference type="Pfam" id="PF07690">
    <property type="entry name" value="MFS_1"/>
    <property type="match status" value="1"/>
</dbReference>
<feature type="transmembrane region" description="Helical" evidence="6">
    <location>
        <begin position="421"/>
        <end position="442"/>
    </location>
</feature>
<feature type="transmembrane region" description="Helical" evidence="6">
    <location>
        <begin position="127"/>
        <end position="145"/>
    </location>
</feature>
<dbReference type="EMBL" id="LKEB01000038">
    <property type="protein sequence ID" value="ROW07504.1"/>
    <property type="molecule type" value="Genomic_DNA"/>
</dbReference>
<keyword evidence="4 6" id="KW-1133">Transmembrane helix</keyword>
<sequence length="514" mass="56182">MGATKANIEPKTHVRDELGLSSKENGVAVIVDDDTAIDWSEDEERRVKAKIDFILLPILAVAFFALQMDRGNIANALTSTITDDIGVTTNQINVGTALLSAGIVILEIPSNIMLQRIGPHRWLSGQIIAWGLVALFQNFVTNYAGYLVTRIILGLCESGFIPGSLYTLSTWYKRDETSLRVSIFFVGSTISSAVTSLIGAGILSMGERYGIAGWRWLFIIEGAITIGIGLLFLLLLPPRAGDSRPLVSLGRWSYFDSRESYILVRRVQLDDPAKTAAHRRISARDVRRTVGNPRFIMHALITLTATASVGGINTYSPSVIKSFGYGTVRANAMASVGTFISAVMLILLGWFADKTGRHGPILLFGALWSLIAFACVRESQIDDWSKGMRYAAIVFSTSTVVHVNNVAWAASNCQHPGERSVVMAMIIMAANSGGIAGSQIFRTQDKPLYLHAFTACLALAALNIIEIFGMSAWYFLSNRKLAKGVAEAPIIEGSTEVTADGRREALVRTWRWKW</sequence>
<evidence type="ECO:0000313" key="9">
    <source>
        <dbReference type="Proteomes" id="UP000285146"/>
    </source>
</evidence>
<dbReference type="PROSITE" id="PS50850">
    <property type="entry name" value="MFS"/>
    <property type="match status" value="1"/>
</dbReference>
<dbReference type="InterPro" id="IPR036259">
    <property type="entry name" value="MFS_trans_sf"/>
</dbReference>
<evidence type="ECO:0000256" key="6">
    <source>
        <dbReference type="SAM" id="Phobius"/>
    </source>
</evidence>
<feature type="transmembrane region" description="Helical" evidence="6">
    <location>
        <begin position="359"/>
        <end position="376"/>
    </location>
</feature>